<proteinExistence type="predicted"/>
<dbReference type="RefSeq" id="WP_070195287.1">
    <property type="nucleotide sequence ID" value="NZ_LJGU01000106.1"/>
</dbReference>
<dbReference type="EMBL" id="LJGU01000106">
    <property type="protein sequence ID" value="OEV05093.1"/>
    <property type="molecule type" value="Genomic_DNA"/>
</dbReference>
<name>A0A1E7KMF4_9ACTN</name>
<dbReference type="Gene3D" id="2.60.120.10">
    <property type="entry name" value="Jelly Rolls"/>
    <property type="match status" value="1"/>
</dbReference>
<reference evidence="3 4" key="1">
    <citation type="journal article" date="2016" name="Front. Microbiol.">
        <title>Comparative Genomics Analysis of Streptomyces Species Reveals Their Adaptation to the Marine Environment and Their Diversity at the Genomic Level.</title>
        <authorList>
            <person name="Tian X."/>
            <person name="Zhang Z."/>
            <person name="Yang T."/>
            <person name="Chen M."/>
            <person name="Li J."/>
            <person name="Chen F."/>
            <person name="Yang J."/>
            <person name="Li W."/>
            <person name="Zhang B."/>
            <person name="Zhang Z."/>
            <person name="Wu J."/>
            <person name="Zhang C."/>
            <person name="Long L."/>
            <person name="Xiao J."/>
        </authorList>
    </citation>
    <scope>NUCLEOTIDE SEQUENCE [LARGE SCALE GENOMIC DNA]</scope>
    <source>
        <strain evidence="3 4">SCSIO 02100</strain>
    </source>
</reference>
<dbReference type="InterPro" id="IPR013096">
    <property type="entry name" value="Cupin_2"/>
</dbReference>
<dbReference type="InterPro" id="IPR011051">
    <property type="entry name" value="RmlC_Cupin_sf"/>
</dbReference>
<keyword evidence="1" id="KW-0238">DNA-binding</keyword>
<organism evidence="3 4">
    <name type="scientific">Streptomyces oceani</name>
    <dbReference type="NCBI Taxonomy" id="1075402"/>
    <lineage>
        <taxon>Bacteria</taxon>
        <taxon>Bacillati</taxon>
        <taxon>Actinomycetota</taxon>
        <taxon>Actinomycetes</taxon>
        <taxon>Kitasatosporales</taxon>
        <taxon>Streptomycetaceae</taxon>
        <taxon>Streptomyces</taxon>
    </lineage>
</organism>
<dbReference type="Proteomes" id="UP000176101">
    <property type="component" value="Unassembled WGS sequence"/>
</dbReference>
<dbReference type="InterPro" id="IPR010982">
    <property type="entry name" value="Lambda_DNA-bd_dom_sf"/>
</dbReference>
<dbReference type="AlphaFoldDB" id="A0A1E7KMF4"/>
<dbReference type="InterPro" id="IPR014710">
    <property type="entry name" value="RmlC-like_jellyroll"/>
</dbReference>
<sequence length="197" mass="21561">MTAIDDGSPGSAPARDEDLGRHIRAARVARGLTLEALAQATGLSRSYLSNVEHNRNSPTISTLRTILDALNVSLSQIFRTFEAEHRFLTRPDQRVTIARTGNDDVRYELLNPNPRGRLEMMLMEVAPGASSGDRPHAHAGEEVGLMISGELDYWVEEVHYRLGAGDAVSFDSSLPHRYANPGDVPAVSVWTVTPPSF</sequence>
<keyword evidence="4" id="KW-1185">Reference proteome</keyword>
<dbReference type="OrthoDB" id="5114244at2"/>
<gene>
    <name evidence="3" type="ORF">AN216_04570</name>
</gene>
<dbReference type="SUPFAM" id="SSF51182">
    <property type="entry name" value="RmlC-like cupins"/>
    <property type="match status" value="1"/>
</dbReference>
<dbReference type="PROSITE" id="PS50943">
    <property type="entry name" value="HTH_CROC1"/>
    <property type="match status" value="1"/>
</dbReference>
<dbReference type="InterPro" id="IPR001387">
    <property type="entry name" value="Cro/C1-type_HTH"/>
</dbReference>
<dbReference type="GO" id="GO:0005829">
    <property type="term" value="C:cytosol"/>
    <property type="evidence" value="ECO:0007669"/>
    <property type="project" value="TreeGrafter"/>
</dbReference>
<dbReference type="CDD" id="cd00093">
    <property type="entry name" value="HTH_XRE"/>
    <property type="match status" value="1"/>
</dbReference>
<dbReference type="Gene3D" id="1.10.260.40">
    <property type="entry name" value="lambda repressor-like DNA-binding domains"/>
    <property type="match status" value="1"/>
</dbReference>
<dbReference type="GO" id="GO:0003677">
    <property type="term" value="F:DNA binding"/>
    <property type="evidence" value="ECO:0007669"/>
    <property type="project" value="UniProtKB-KW"/>
</dbReference>
<comment type="caution">
    <text evidence="3">The sequence shown here is derived from an EMBL/GenBank/DDBJ whole genome shotgun (WGS) entry which is preliminary data.</text>
</comment>
<dbReference type="STRING" id="1075402.AN216_04570"/>
<dbReference type="CDD" id="cd02209">
    <property type="entry name" value="cupin_XRE_C"/>
    <property type="match status" value="1"/>
</dbReference>
<feature type="domain" description="HTH cro/C1-type" evidence="2">
    <location>
        <begin position="23"/>
        <end position="77"/>
    </location>
</feature>
<evidence type="ECO:0000313" key="3">
    <source>
        <dbReference type="EMBL" id="OEV05093.1"/>
    </source>
</evidence>
<dbReference type="PANTHER" id="PTHR46797">
    <property type="entry name" value="HTH-TYPE TRANSCRIPTIONAL REGULATOR"/>
    <property type="match status" value="1"/>
</dbReference>
<dbReference type="SMART" id="SM00530">
    <property type="entry name" value="HTH_XRE"/>
    <property type="match status" value="1"/>
</dbReference>
<dbReference type="GO" id="GO:0003700">
    <property type="term" value="F:DNA-binding transcription factor activity"/>
    <property type="evidence" value="ECO:0007669"/>
    <property type="project" value="TreeGrafter"/>
</dbReference>
<dbReference type="Pfam" id="PF07883">
    <property type="entry name" value="Cupin_2"/>
    <property type="match status" value="1"/>
</dbReference>
<dbReference type="InterPro" id="IPR050807">
    <property type="entry name" value="TransReg_Diox_bact_type"/>
</dbReference>
<evidence type="ECO:0000259" key="2">
    <source>
        <dbReference type="PROSITE" id="PS50943"/>
    </source>
</evidence>
<evidence type="ECO:0000313" key="4">
    <source>
        <dbReference type="Proteomes" id="UP000176101"/>
    </source>
</evidence>
<dbReference type="Pfam" id="PF01381">
    <property type="entry name" value="HTH_3"/>
    <property type="match status" value="1"/>
</dbReference>
<dbReference type="PANTHER" id="PTHR46797:SF2">
    <property type="entry name" value="TRANSCRIPTIONAL REGULATOR"/>
    <property type="match status" value="1"/>
</dbReference>
<accession>A0A1E7KMF4</accession>
<protein>
    <recommendedName>
        <fullName evidence="2">HTH cro/C1-type domain-containing protein</fullName>
    </recommendedName>
</protein>
<evidence type="ECO:0000256" key="1">
    <source>
        <dbReference type="ARBA" id="ARBA00023125"/>
    </source>
</evidence>
<dbReference type="SUPFAM" id="SSF47413">
    <property type="entry name" value="lambda repressor-like DNA-binding domains"/>
    <property type="match status" value="1"/>
</dbReference>